<reference evidence="1" key="1">
    <citation type="submission" date="2025-08" db="UniProtKB">
        <authorList>
            <consortium name="Ensembl"/>
        </authorList>
    </citation>
    <scope>IDENTIFICATION</scope>
</reference>
<sequence length="146" mass="16286">MGRVLKDIVAPMAQDDDVDLGRGCIIKGLCVYLNEEPGNLVKEYVGADETNERSIEETTVGIYVLKADCNSNPDDIGIVIEGQVVLQELDNFPLAVAMLFGLIYTLNLDYPRDLKYTFEVLQKIIMELEGTTLSKKAQVLKNRLCE</sequence>
<evidence type="ECO:0000313" key="1">
    <source>
        <dbReference type="Ensembl" id="ENSAPOP00000012256.1"/>
    </source>
</evidence>
<evidence type="ECO:0000313" key="2">
    <source>
        <dbReference type="Proteomes" id="UP000257200"/>
    </source>
</evidence>
<accession>A0A3Q1F3M3</accession>
<dbReference type="GeneTree" id="ENSGT00950000182912"/>
<organism evidence="1 2">
    <name type="scientific">Acanthochromis polyacanthus</name>
    <name type="common">spiny chromis</name>
    <dbReference type="NCBI Taxonomy" id="80966"/>
    <lineage>
        <taxon>Eukaryota</taxon>
        <taxon>Metazoa</taxon>
        <taxon>Chordata</taxon>
        <taxon>Craniata</taxon>
        <taxon>Vertebrata</taxon>
        <taxon>Euteleostomi</taxon>
        <taxon>Actinopterygii</taxon>
        <taxon>Neopterygii</taxon>
        <taxon>Teleostei</taxon>
        <taxon>Neoteleostei</taxon>
        <taxon>Acanthomorphata</taxon>
        <taxon>Ovalentaria</taxon>
        <taxon>Pomacentridae</taxon>
        <taxon>Acanthochromis</taxon>
    </lineage>
</organism>
<dbReference type="Ensembl" id="ENSAPOT00000031942.1">
    <property type="protein sequence ID" value="ENSAPOP00000012256.1"/>
    <property type="gene ID" value="ENSAPOG00000014915.1"/>
</dbReference>
<reference evidence="1" key="2">
    <citation type="submission" date="2025-09" db="UniProtKB">
        <authorList>
            <consortium name="Ensembl"/>
        </authorList>
    </citation>
    <scope>IDENTIFICATION</scope>
</reference>
<protein>
    <submittedName>
        <fullName evidence="1">Uncharacterized LOC110961467</fullName>
    </submittedName>
</protein>
<dbReference type="InParanoid" id="A0A3Q1F3M3"/>
<name>A0A3Q1F3M3_9TELE</name>
<dbReference type="PANTHER" id="PTHR31025:SF27">
    <property type="entry name" value="SI:CH211-193K19.2-RELATED"/>
    <property type="match status" value="1"/>
</dbReference>
<dbReference type="AlphaFoldDB" id="A0A3Q1F3M3"/>
<proteinExistence type="predicted"/>
<keyword evidence="2" id="KW-1185">Reference proteome</keyword>
<dbReference type="PANTHER" id="PTHR31025">
    <property type="entry name" value="SI:CH211-196P9.1-RELATED"/>
    <property type="match status" value="1"/>
</dbReference>
<dbReference type="Proteomes" id="UP000257200">
    <property type="component" value="Unplaced"/>
</dbReference>